<dbReference type="InterPro" id="IPR002013">
    <property type="entry name" value="SAC_dom"/>
</dbReference>
<organism evidence="2">
    <name type="scientific">Dunaliella tertiolecta</name>
    <name type="common">Green alga</name>
    <dbReference type="NCBI Taxonomy" id="3047"/>
    <lineage>
        <taxon>Eukaryota</taxon>
        <taxon>Viridiplantae</taxon>
        <taxon>Chlorophyta</taxon>
        <taxon>core chlorophytes</taxon>
        <taxon>Chlorophyceae</taxon>
        <taxon>CS clade</taxon>
        <taxon>Chlamydomonadales</taxon>
        <taxon>Dunaliellaceae</taxon>
        <taxon>Dunaliella</taxon>
    </lineage>
</organism>
<name>A0A7S3QSX9_DUNTE</name>
<dbReference type="Pfam" id="PF02383">
    <property type="entry name" value="Syja_N"/>
    <property type="match status" value="1"/>
</dbReference>
<reference evidence="2" key="1">
    <citation type="submission" date="2021-01" db="EMBL/GenBank/DDBJ databases">
        <authorList>
            <person name="Corre E."/>
            <person name="Pelletier E."/>
            <person name="Niang G."/>
            <person name="Scheremetjew M."/>
            <person name="Finn R."/>
            <person name="Kale V."/>
            <person name="Holt S."/>
            <person name="Cochrane G."/>
            <person name="Meng A."/>
            <person name="Brown T."/>
            <person name="Cohen L."/>
        </authorList>
    </citation>
    <scope>NUCLEOTIDE SEQUENCE</scope>
    <source>
        <strain evidence="2">CCMP1320</strain>
    </source>
</reference>
<protein>
    <recommendedName>
        <fullName evidence="1">SAC domain-containing protein</fullName>
    </recommendedName>
</protein>
<dbReference type="EMBL" id="HBIP01012795">
    <property type="protein sequence ID" value="CAE0492219.1"/>
    <property type="molecule type" value="Transcribed_RNA"/>
</dbReference>
<dbReference type="GO" id="GO:0005783">
    <property type="term" value="C:endoplasmic reticulum"/>
    <property type="evidence" value="ECO:0007669"/>
    <property type="project" value="TreeGrafter"/>
</dbReference>
<evidence type="ECO:0000259" key="1">
    <source>
        <dbReference type="PROSITE" id="PS50275"/>
    </source>
</evidence>
<dbReference type="GO" id="GO:0046856">
    <property type="term" value="P:phosphatidylinositol dephosphorylation"/>
    <property type="evidence" value="ECO:0007669"/>
    <property type="project" value="TreeGrafter"/>
</dbReference>
<dbReference type="PANTHER" id="PTHR45662:SF2">
    <property type="entry name" value="PHOSPHATIDYLINOSITOL-3-PHOSPHATASE SAC1"/>
    <property type="match status" value="1"/>
</dbReference>
<evidence type="ECO:0000313" key="2">
    <source>
        <dbReference type="EMBL" id="CAE0492219.1"/>
    </source>
</evidence>
<accession>A0A7S3QSX9</accession>
<proteinExistence type="predicted"/>
<feature type="domain" description="SAC" evidence="1">
    <location>
        <begin position="123"/>
        <end position="483"/>
    </location>
</feature>
<dbReference type="GO" id="GO:0043812">
    <property type="term" value="F:phosphatidylinositol-4-phosphate phosphatase activity"/>
    <property type="evidence" value="ECO:0007669"/>
    <property type="project" value="TreeGrafter"/>
</dbReference>
<gene>
    <name evidence="2" type="ORF">DTER00134_LOCUS7292</name>
</gene>
<dbReference type="PANTHER" id="PTHR45662">
    <property type="entry name" value="PHOSPHATIDYLINOSITIDE PHOSPHATASE SAC1"/>
    <property type="match status" value="1"/>
</dbReference>
<sequence length="613" mass="65742">MEPLEPFTCMKVYIEGSHAAVQPHGLRKGSGLVDTLSIDLDSGSSQVVPSQPQTGRSVDALGVMGLCKLQTGYALVVVTAAKQVATLKNEPVYEVAGCQVLTAPGAWSSRGNRQLLILLNDAVNPEGTGRGLHFSYSYDLTLTSQHAAAMEAADPQAFEMQLPVARADPRFFWNRAAAQPLLAANAHRFVVSCILGFVQQLKGLEFQEPRSQRTVKATLTLIARRSTARAGTRQWRRGADTQGNVANYVETEQLLSIDDKDGPLVGAAASYIITRGSIPLLWTQLPNLKYKPTTIIAPAEMNTPVHDSHIQAMVEQYKGVVAVNLVNQHKTEGKLEAAFREQSARFCTSNKPGSKAYRYLAFDFHAECSKQRYHNLSKLWDQVAEEFAAMGFHQWNTQTGKVMKNQNGVMRINCIDCLDRTNVVQGVFARKSLEAVLDTFGLMPASRYGSGPATLPEAYPRVESIFKVLWADHGDMVSTQYAGTGAMKSGFTRTGKRTTGGAIDDGVKAVTRYYLNNYQDGKKQDAIDFLTGSFTPADKLPLGPQPSPMLPMLLSLAAMAVGGYNLGQVLQQGPIAAAASAEAGQGGLLSALLLGGAALSGGSGAAAAAATGI</sequence>
<dbReference type="AlphaFoldDB" id="A0A7S3QSX9"/>
<dbReference type="PROSITE" id="PS50275">
    <property type="entry name" value="SAC"/>
    <property type="match status" value="1"/>
</dbReference>